<dbReference type="Proteomes" id="UP000053097">
    <property type="component" value="Unassembled WGS sequence"/>
</dbReference>
<accession>A0A026WFI6</accession>
<reference evidence="1 2" key="1">
    <citation type="journal article" date="2014" name="Curr. Biol.">
        <title>The genome of the clonal raider ant Cerapachys biroi.</title>
        <authorList>
            <person name="Oxley P.R."/>
            <person name="Ji L."/>
            <person name="Fetter-Pruneda I."/>
            <person name="McKenzie S.K."/>
            <person name="Li C."/>
            <person name="Hu H."/>
            <person name="Zhang G."/>
            <person name="Kronauer D.J."/>
        </authorList>
    </citation>
    <scope>NUCLEOTIDE SEQUENCE [LARGE SCALE GENOMIC DNA]</scope>
</reference>
<organism evidence="1 2">
    <name type="scientific">Ooceraea biroi</name>
    <name type="common">Clonal raider ant</name>
    <name type="synonym">Cerapachys biroi</name>
    <dbReference type="NCBI Taxonomy" id="2015173"/>
    <lineage>
        <taxon>Eukaryota</taxon>
        <taxon>Metazoa</taxon>
        <taxon>Ecdysozoa</taxon>
        <taxon>Arthropoda</taxon>
        <taxon>Hexapoda</taxon>
        <taxon>Insecta</taxon>
        <taxon>Pterygota</taxon>
        <taxon>Neoptera</taxon>
        <taxon>Endopterygota</taxon>
        <taxon>Hymenoptera</taxon>
        <taxon>Apocrita</taxon>
        <taxon>Aculeata</taxon>
        <taxon>Formicoidea</taxon>
        <taxon>Formicidae</taxon>
        <taxon>Dorylinae</taxon>
        <taxon>Ooceraea</taxon>
    </lineage>
</organism>
<dbReference type="EMBL" id="KK107250">
    <property type="protein sequence ID" value="EZA54441.1"/>
    <property type="molecule type" value="Genomic_DNA"/>
</dbReference>
<proteinExistence type="predicted"/>
<gene>
    <name evidence="1" type="ORF">X777_05676</name>
</gene>
<evidence type="ECO:0000313" key="1">
    <source>
        <dbReference type="EMBL" id="EZA54441.1"/>
    </source>
</evidence>
<name>A0A026WFI6_OOCBI</name>
<keyword evidence="2" id="KW-1185">Reference proteome</keyword>
<sequence>MVRAALRKQILKLKPYLKAYPIRVQWTYRRTPSRVTGNPCKVIGTNKIIEQKKQRALTLSIFLHTFCQIYRQCDATQNGPKNVSLFRQILVYKKKSCSIF</sequence>
<dbReference type="AlphaFoldDB" id="A0A026WFI6"/>
<protein>
    <submittedName>
        <fullName evidence="1">Uncharacterized protein</fullName>
    </submittedName>
</protein>
<evidence type="ECO:0000313" key="2">
    <source>
        <dbReference type="Proteomes" id="UP000053097"/>
    </source>
</evidence>